<evidence type="ECO:0000313" key="2">
    <source>
        <dbReference type="Proteomes" id="UP001221413"/>
    </source>
</evidence>
<keyword evidence="2" id="KW-1185">Reference proteome</keyword>
<gene>
    <name evidence="1" type="ORF">Dda_5944</name>
</gene>
<dbReference type="Proteomes" id="UP001221413">
    <property type="component" value="Unassembled WGS sequence"/>
</dbReference>
<evidence type="ECO:0000313" key="1">
    <source>
        <dbReference type="EMBL" id="KAJ6259048.1"/>
    </source>
</evidence>
<dbReference type="InterPro" id="IPR021719">
    <property type="entry name" value="Prot_inh_I78"/>
</dbReference>
<dbReference type="PANTHER" id="PTHR39600:SF1">
    <property type="entry name" value="PEPTIDASE INHIBITOR I78 FAMILY PROTEIN"/>
    <property type="match status" value="1"/>
</dbReference>
<organism evidence="1 2">
    <name type="scientific">Drechslerella dactyloides</name>
    <name type="common">Nematode-trapping fungus</name>
    <name type="synonym">Arthrobotrys dactyloides</name>
    <dbReference type="NCBI Taxonomy" id="74499"/>
    <lineage>
        <taxon>Eukaryota</taxon>
        <taxon>Fungi</taxon>
        <taxon>Dikarya</taxon>
        <taxon>Ascomycota</taxon>
        <taxon>Pezizomycotina</taxon>
        <taxon>Orbiliomycetes</taxon>
        <taxon>Orbiliales</taxon>
        <taxon>Orbiliaceae</taxon>
        <taxon>Drechslerella</taxon>
    </lineage>
</organism>
<dbReference type="PANTHER" id="PTHR39600">
    <property type="entry name" value="PEPTIDASE INHIBITOR I78 FAMILY PROTEIN"/>
    <property type="match status" value="1"/>
</dbReference>
<comment type="caution">
    <text evidence="1">The sequence shown here is derived from an EMBL/GenBank/DDBJ whole genome shotgun (WGS) entry which is preliminary data.</text>
</comment>
<proteinExistence type="predicted"/>
<sequence>MDPNAPAEHVKEEWKSKLVGKKIVDDHSNDEGVFCKRDLPQGTQAHRVIPPGAMVTKDYQASRLNVHVDDDARCTHITFG</sequence>
<reference evidence="1" key="1">
    <citation type="submission" date="2023-01" db="EMBL/GenBank/DDBJ databases">
        <title>The chitinases involved in constricting ring structure development in the nematode-trapping fungus Drechslerella dactyloides.</title>
        <authorList>
            <person name="Wang R."/>
            <person name="Zhang L."/>
            <person name="Tang P."/>
            <person name="Li S."/>
            <person name="Liang L."/>
        </authorList>
    </citation>
    <scope>NUCLEOTIDE SEQUENCE</scope>
    <source>
        <strain evidence="1">YMF1.00031</strain>
    </source>
</reference>
<name>A0AAD6IUY5_DREDA</name>
<dbReference type="Pfam" id="PF11720">
    <property type="entry name" value="Inhibitor_I78"/>
    <property type="match status" value="1"/>
</dbReference>
<protein>
    <submittedName>
        <fullName evidence="1">Uncharacterized protein</fullName>
    </submittedName>
</protein>
<dbReference type="AlphaFoldDB" id="A0AAD6IUY5"/>
<dbReference type="EMBL" id="JAQGDS010000007">
    <property type="protein sequence ID" value="KAJ6259048.1"/>
    <property type="molecule type" value="Genomic_DNA"/>
</dbReference>
<accession>A0AAD6IUY5</accession>
<dbReference type="Gene3D" id="3.30.10.10">
    <property type="entry name" value="Trypsin Inhibitor V, subunit A"/>
    <property type="match status" value="1"/>
</dbReference>